<dbReference type="Gene3D" id="3.40.50.150">
    <property type="entry name" value="Vaccinia Virus protein VP39"/>
    <property type="match status" value="1"/>
</dbReference>
<dbReference type="CDD" id="cd02440">
    <property type="entry name" value="AdoMet_MTases"/>
    <property type="match status" value="1"/>
</dbReference>
<name>A0A941CTM3_9CLOT</name>
<dbReference type="GO" id="GO:0008168">
    <property type="term" value="F:methyltransferase activity"/>
    <property type="evidence" value="ECO:0007669"/>
    <property type="project" value="InterPro"/>
</dbReference>
<dbReference type="PANTHER" id="PTHR47739">
    <property type="entry name" value="TRNA1(VAL) (ADENINE(37)-N6)-METHYLTRANSFERASE"/>
    <property type="match status" value="1"/>
</dbReference>
<sequence length="248" mass="28035">MMEYVNPGETLEDLNRNGLTIIQKKKGFRFGVDAVLLSDFAKVRKKDRVLDLCTGTGIIPLLLSAKTESPAITGLEIQHEFVDMARRSVLMNKLENRVVILEGDLCDEALLKSLPKVDVVTVNPPYKKAASGIINEEDALTLARHEVALTLEDVIRAARICLKDNGRLYLIHRPERLADLLTLMRQYRMEPKSLRMVYPHAKKAPSMVLVEGQRDGGAFLKVLPPLFVYDEDGSYSDEIRRIYGDDRR</sequence>
<dbReference type="Proteomes" id="UP000675379">
    <property type="component" value="Unassembled WGS sequence"/>
</dbReference>
<dbReference type="InterPro" id="IPR050210">
    <property type="entry name" value="tRNA_Adenine-N(6)_MTase"/>
</dbReference>
<proteinExistence type="predicted"/>
<feature type="domain" description="Methyltransferase small" evidence="1">
    <location>
        <begin position="35"/>
        <end position="173"/>
    </location>
</feature>
<dbReference type="AlphaFoldDB" id="A0A941CTM3"/>
<dbReference type="InterPro" id="IPR007848">
    <property type="entry name" value="Small_mtfrase_dom"/>
</dbReference>
<protein>
    <submittedName>
        <fullName evidence="2">tRNA1(Val) (Adenine(37)-N6)-methyltransferase</fullName>
    </submittedName>
</protein>
<dbReference type="InterPro" id="IPR029063">
    <property type="entry name" value="SAM-dependent_MTases_sf"/>
</dbReference>
<organism evidence="2 3">
    <name type="scientific">Proteiniclasticum sediminis</name>
    <dbReference type="NCBI Taxonomy" id="2804028"/>
    <lineage>
        <taxon>Bacteria</taxon>
        <taxon>Bacillati</taxon>
        <taxon>Bacillota</taxon>
        <taxon>Clostridia</taxon>
        <taxon>Eubacteriales</taxon>
        <taxon>Clostridiaceae</taxon>
        <taxon>Proteiniclasticum</taxon>
    </lineage>
</organism>
<evidence type="ECO:0000259" key="1">
    <source>
        <dbReference type="Pfam" id="PF05175"/>
    </source>
</evidence>
<gene>
    <name evidence="2" type="ORF">KCG48_12010</name>
</gene>
<evidence type="ECO:0000313" key="3">
    <source>
        <dbReference type="Proteomes" id="UP000675379"/>
    </source>
</evidence>
<evidence type="ECO:0000313" key="2">
    <source>
        <dbReference type="EMBL" id="MBR0577038.1"/>
    </source>
</evidence>
<comment type="caution">
    <text evidence="2">The sequence shown here is derived from an EMBL/GenBank/DDBJ whole genome shotgun (WGS) entry which is preliminary data.</text>
</comment>
<dbReference type="EMBL" id="JAGSCS010000019">
    <property type="protein sequence ID" value="MBR0577038.1"/>
    <property type="molecule type" value="Genomic_DNA"/>
</dbReference>
<dbReference type="SUPFAM" id="SSF53335">
    <property type="entry name" value="S-adenosyl-L-methionine-dependent methyltransferases"/>
    <property type="match status" value="1"/>
</dbReference>
<reference evidence="2" key="1">
    <citation type="submission" date="2021-04" db="EMBL/GenBank/DDBJ databases">
        <title>Proteiniclasticum sedimins sp. nov., an obligate anaerobic bacterium isolated from anaerobic sludge.</title>
        <authorList>
            <person name="Liu J."/>
        </authorList>
    </citation>
    <scope>NUCLEOTIDE SEQUENCE</scope>
    <source>
        <strain evidence="2">BAD-10</strain>
    </source>
</reference>
<dbReference type="Pfam" id="PF05175">
    <property type="entry name" value="MTS"/>
    <property type="match status" value="1"/>
</dbReference>
<accession>A0A941CTM3</accession>
<keyword evidence="3" id="KW-1185">Reference proteome</keyword>
<dbReference type="PANTHER" id="PTHR47739:SF1">
    <property type="entry name" value="TRNA1(VAL) (ADENINE(37)-N6)-METHYLTRANSFERASE"/>
    <property type="match status" value="1"/>
</dbReference>